<reference evidence="3" key="1">
    <citation type="journal article" date="2019" name="Int. J. Syst. Evol. Microbiol.">
        <title>The Global Catalogue of Microorganisms (GCM) 10K type strain sequencing project: providing services to taxonomists for standard genome sequencing and annotation.</title>
        <authorList>
            <consortium name="The Broad Institute Genomics Platform"/>
            <consortium name="The Broad Institute Genome Sequencing Center for Infectious Disease"/>
            <person name="Wu L."/>
            <person name="Ma J."/>
        </authorList>
    </citation>
    <scope>NUCLEOTIDE SEQUENCE [LARGE SCALE GENOMIC DNA]</scope>
    <source>
        <strain evidence="3">JCM 16545</strain>
    </source>
</reference>
<evidence type="ECO:0000259" key="1">
    <source>
        <dbReference type="Pfam" id="PF13401"/>
    </source>
</evidence>
<dbReference type="InterPro" id="IPR049945">
    <property type="entry name" value="AAA_22"/>
</dbReference>
<feature type="domain" description="ORC1/DEAH AAA+ ATPase" evidence="1">
    <location>
        <begin position="128"/>
        <end position="250"/>
    </location>
</feature>
<dbReference type="SUPFAM" id="SSF52540">
    <property type="entry name" value="P-loop containing nucleoside triphosphate hydrolases"/>
    <property type="match status" value="1"/>
</dbReference>
<dbReference type="Pfam" id="PF13401">
    <property type="entry name" value="AAA_22"/>
    <property type="match status" value="1"/>
</dbReference>
<proteinExistence type="predicted"/>
<evidence type="ECO:0000313" key="2">
    <source>
        <dbReference type="EMBL" id="MFD2275438.1"/>
    </source>
</evidence>
<organism evidence="2 3">
    <name type="scientific">Rubritalea spongiae</name>
    <dbReference type="NCBI Taxonomy" id="430797"/>
    <lineage>
        <taxon>Bacteria</taxon>
        <taxon>Pseudomonadati</taxon>
        <taxon>Verrucomicrobiota</taxon>
        <taxon>Verrucomicrobiia</taxon>
        <taxon>Verrucomicrobiales</taxon>
        <taxon>Rubritaleaceae</taxon>
        <taxon>Rubritalea</taxon>
    </lineage>
</organism>
<sequence length="354" mass="40665">MSKDKDNNDKKENKLEASNQYLQFSYEMIVKATRDLSDTEKKEIRWLFQLAKQSQWTLKQTAERISYSPTVLHKVFKGTYEAKLDSIIKAITQFRSLYEKRQSIERPDFIETSLTKRIFEACDFAIASQSVVFLWGENQIGKTEALEEYQRRNNHGQTIYVRIPAASGILMVVQEIAKAMGISPNSCYTKIRERILRALDDSNTLIIDELHLVFSTYQKGAAVKALEFIRELYDRSKCGLILCGTNVLRDEFMSGEHKKMLAQLLNRGTAHIQLEDKPLPADLEKFFEFYDLGLPTGKAASAVKDIVHYHGLGKFVKTLQAASRLAHKQEKALTWDHFLTTQNALTRLGRKKDK</sequence>
<keyword evidence="3" id="KW-1185">Reference proteome</keyword>
<comment type="caution">
    <text evidence="2">The sequence shown here is derived from an EMBL/GenBank/DDBJ whole genome shotgun (WGS) entry which is preliminary data.</text>
</comment>
<dbReference type="EMBL" id="JBHUJC010000010">
    <property type="protein sequence ID" value="MFD2275438.1"/>
    <property type="molecule type" value="Genomic_DNA"/>
</dbReference>
<protein>
    <submittedName>
        <fullName evidence="2">AAA family ATPase</fullName>
    </submittedName>
</protein>
<accession>A0ABW5DZ05</accession>
<dbReference type="InterPro" id="IPR027417">
    <property type="entry name" value="P-loop_NTPase"/>
</dbReference>
<evidence type="ECO:0000313" key="3">
    <source>
        <dbReference type="Proteomes" id="UP001597297"/>
    </source>
</evidence>
<dbReference type="Proteomes" id="UP001597297">
    <property type="component" value="Unassembled WGS sequence"/>
</dbReference>
<dbReference type="Gene3D" id="3.40.50.300">
    <property type="entry name" value="P-loop containing nucleotide triphosphate hydrolases"/>
    <property type="match status" value="1"/>
</dbReference>
<gene>
    <name evidence="2" type="ORF">ACFSQZ_03060</name>
</gene>
<name>A0ABW5DZ05_9BACT</name>
<dbReference type="RefSeq" id="WP_377092657.1">
    <property type="nucleotide sequence ID" value="NZ_JBHSJM010000001.1"/>
</dbReference>